<feature type="transmembrane region" description="Helical" evidence="8">
    <location>
        <begin position="255"/>
        <end position="273"/>
    </location>
</feature>
<dbReference type="OrthoDB" id="8014443at2"/>
<feature type="transmembrane region" description="Helical" evidence="8">
    <location>
        <begin position="337"/>
        <end position="353"/>
    </location>
</feature>
<comment type="similarity">
    <text evidence="7">Belongs to the glycosyltransferase 87 family.</text>
</comment>
<protein>
    <submittedName>
        <fullName evidence="9">DUF2029 domain-containing protein</fullName>
    </submittedName>
</protein>
<evidence type="ECO:0000256" key="2">
    <source>
        <dbReference type="ARBA" id="ARBA00022475"/>
    </source>
</evidence>
<keyword evidence="6 8" id="KW-0472">Membrane</keyword>
<dbReference type="Pfam" id="PF09594">
    <property type="entry name" value="GT87"/>
    <property type="match status" value="1"/>
</dbReference>
<sequence>MSTASVVPKATKNPEVNLALTAGITFIWCLVFFICISTINNRPSTFGTLWASGNAANHGLNPYAAYPQTGLTTFGDPDLNYNPPFMLPIIQLFALLPIAAFARAWTITSGLLMTLAGCLLFRRTMQPGQIFWLFISVPVIATFIEGQVYCWPYLFCALALFFFSRNQTAASICIGLVVAMRPNMGLWAVLLFLAGYRKLVLRSAATVAVVYLVPLAIYGTKIYRQWISAFSNDKHWMELSNVGVMPIFARLGHRSIGAFLTVVIAAFVIWWAYRKKPDFTSVGTVGLCAAILCSPIAWFNYVMFAAPFLTARRWGKVETIAAVLLVLPYALLHDYSFPLYFAATTVFLIIGCSRNEAADQAIKVNVDARHI</sequence>
<comment type="subcellular location">
    <subcellularLocation>
        <location evidence="1">Cell membrane</location>
        <topology evidence="1">Multi-pass membrane protein</topology>
    </subcellularLocation>
</comment>
<evidence type="ECO:0000256" key="7">
    <source>
        <dbReference type="ARBA" id="ARBA00024033"/>
    </source>
</evidence>
<dbReference type="InterPro" id="IPR018584">
    <property type="entry name" value="GT87"/>
</dbReference>
<evidence type="ECO:0000256" key="8">
    <source>
        <dbReference type="SAM" id="Phobius"/>
    </source>
</evidence>
<feature type="transmembrane region" description="Helical" evidence="8">
    <location>
        <begin position="89"/>
        <end position="121"/>
    </location>
</feature>
<dbReference type="Proteomes" id="UP000321820">
    <property type="component" value="Chromosome"/>
</dbReference>
<dbReference type="KEGG" id="talb:FTW19_00245"/>
<proteinExistence type="inferred from homology"/>
<keyword evidence="3" id="KW-0808">Transferase</keyword>
<keyword evidence="5 8" id="KW-1133">Transmembrane helix</keyword>
<evidence type="ECO:0000256" key="5">
    <source>
        <dbReference type="ARBA" id="ARBA00022989"/>
    </source>
</evidence>
<evidence type="ECO:0000313" key="10">
    <source>
        <dbReference type="Proteomes" id="UP000321820"/>
    </source>
</evidence>
<keyword evidence="4 8" id="KW-0812">Transmembrane</keyword>
<feature type="transmembrane region" description="Helical" evidence="8">
    <location>
        <begin position="18"/>
        <end position="39"/>
    </location>
</feature>
<dbReference type="RefSeq" id="WP_147645709.1">
    <property type="nucleotide sequence ID" value="NZ_CP042806.1"/>
</dbReference>
<feature type="transmembrane region" description="Helical" evidence="8">
    <location>
        <begin position="130"/>
        <end position="163"/>
    </location>
</feature>
<dbReference type="GO" id="GO:0005886">
    <property type="term" value="C:plasma membrane"/>
    <property type="evidence" value="ECO:0007669"/>
    <property type="project" value="UniProtKB-SubCell"/>
</dbReference>
<reference evidence="9 10" key="1">
    <citation type="submission" date="2019-08" db="EMBL/GenBank/DDBJ databases">
        <title>Complete genome sequence of Terriglobus albidus strain ORNL.</title>
        <authorList>
            <person name="Podar M."/>
        </authorList>
    </citation>
    <scope>NUCLEOTIDE SEQUENCE [LARGE SCALE GENOMIC DNA]</scope>
    <source>
        <strain evidence="9 10">ORNL</strain>
    </source>
</reference>
<keyword evidence="10" id="KW-1185">Reference proteome</keyword>
<evidence type="ECO:0000256" key="1">
    <source>
        <dbReference type="ARBA" id="ARBA00004651"/>
    </source>
</evidence>
<dbReference type="EMBL" id="CP042806">
    <property type="protein sequence ID" value="QEE26571.1"/>
    <property type="molecule type" value="Genomic_DNA"/>
</dbReference>
<feature type="transmembrane region" description="Helical" evidence="8">
    <location>
        <begin position="279"/>
        <end position="302"/>
    </location>
</feature>
<evidence type="ECO:0000256" key="3">
    <source>
        <dbReference type="ARBA" id="ARBA00022679"/>
    </source>
</evidence>
<evidence type="ECO:0000256" key="6">
    <source>
        <dbReference type="ARBA" id="ARBA00023136"/>
    </source>
</evidence>
<dbReference type="AlphaFoldDB" id="A0A5B9E7Y6"/>
<accession>A0A5B9E7Y6</accession>
<keyword evidence="2" id="KW-1003">Cell membrane</keyword>
<gene>
    <name evidence="9" type="ORF">FTW19_00245</name>
</gene>
<evidence type="ECO:0000313" key="9">
    <source>
        <dbReference type="EMBL" id="QEE26571.1"/>
    </source>
</evidence>
<evidence type="ECO:0000256" key="4">
    <source>
        <dbReference type="ARBA" id="ARBA00022692"/>
    </source>
</evidence>
<dbReference type="GO" id="GO:0016758">
    <property type="term" value="F:hexosyltransferase activity"/>
    <property type="evidence" value="ECO:0007669"/>
    <property type="project" value="InterPro"/>
</dbReference>
<name>A0A5B9E7Y6_9BACT</name>
<organism evidence="9 10">
    <name type="scientific">Terriglobus albidus</name>
    <dbReference type="NCBI Taxonomy" id="1592106"/>
    <lineage>
        <taxon>Bacteria</taxon>
        <taxon>Pseudomonadati</taxon>
        <taxon>Acidobacteriota</taxon>
        <taxon>Terriglobia</taxon>
        <taxon>Terriglobales</taxon>
        <taxon>Acidobacteriaceae</taxon>
        <taxon>Terriglobus</taxon>
    </lineage>
</organism>
<feature type="transmembrane region" description="Helical" evidence="8">
    <location>
        <begin position="169"/>
        <end position="193"/>
    </location>
</feature>